<feature type="domain" description="HpcH/HpaI aldolase/citrate lyase" evidence="4">
    <location>
        <begin position="17"/>
        <end position="213"/>
    </location>
</feature>
<dbReference type="GO" id="GO:0016832">
    <property type="term" value="F:aldehyde-lyase activity"/>
    <property type="evidence" value="ECO:0007669"/>
    <property type="project" value="TreeGrafter"/>
</dbReference>
<dbReference type="Gene3D" id="3.20.20.60">
    <property type="entry name" value="Phosphoenolpyruvate-binding domains"/>
    <property type="match status" value="1"/>
</dbReference>
<organism evidence="5 6">
    <name type="scientific">Butyricicoccus pullicaecorum</name>
    <dbReference type="NCBI Taxonomy" id="501571"/>
    <lineage>
        <taxon>Bacteria</taxon>
        <taxon>Bacillati</taxon>
        <taxon>Bacillota</taxon>
        <taxon>Clostridia</taxon>
        <taxon>Eubacteriales</taxon>
        <taxon>Butyricicoccaceae</taxon>
        <taxon>Butyricicoccus</taxon>
    </lineage>
</organism>
<evidence type="ECO:0000256" key="1">
    <source>
        <dbReference type="ARBA" id="ARBA00005568"/>
    </source>
</evidence>
<dbReference type="AlphaFoldDB" id="A0A1Y4L4A9"/>
<dbReference type="GO" id="GO:0046872">
    <property type="term" value="F:metal ion binding"/>
    <property type="evidence" value="ECO:0007669"/>
    <property type="project" value="UniProtKB-KW"/>
</dbReference>
<dbReference type="InterPro" id="IPR050251">
    <property type="entry name" value="HpcH-HpaI_aldolase"/>
</dbReference>
<keyword evidence="3" id="KW-0456">Lyase</keyword>
<name>A0A1Y4L4A9_9FIRM</name>
<proteinExistence type="inferred from homology"/>
<dbReference type="Pfam" id="PF03328">
    <property type="entry name" value="HpcH_HpaI"/>
    <property type="match status" value="1"/>
</dbReference>
<dbReference type="SUPFAM" id="SSF51621">
    <property type="entry name" value="Phosphoenolpyruvate/pyruvate domain"/>
    <property type="match status" value="1"/>
</dbReference>
<evidence type="ECO:0000259" key="4">
    <source>
        <dbReference type="Pfam" id="PF03328"/>
    </source>
</evidence>
<accession>A0A1Y4L4A9</accession>
<dbReference type="InterPro" id="IPR015813">
    <property type="entry name" value="Pyrv/PenolPyrv_kinase-like_dom"/>
</dbReference>
<reference evidence="6" key="1">
    <citation type="submission" date="2017-04" db="EMBL/GenBank/DDBJ databases">
        <title>Function of individual gut microbiota members based on whole genome sequencing of pure cultures obtained from chicken caecum.</title>
        <authorList>
            <person name="Medvecky M."/>
            <person name="Cejkova D."/>
            <person name="Polansky O."/>
            <person name="Karasova D."/>
            <person name="Kubasova T."/>
            <person name="Cizek A."/>
            <person name="Rychlik I."/>
        </authorList>
    </citation>
    <scope>NUCLEOTIDE SEQUENCE [LARGE SCALE GENOMIC DNA]</scope>
    <source>
        <strain evidence="6">An180</strain>
    </source>
</reference>
<gene>
    <name evidence="5" type="ORF">B5F17_12745</name>
</gene>
<comment type="similarity">
    <text evidence="1">Belongs to the HpcH/HpaI aldolase family.</text>
</comment>
<dbReference type="PANTHER" id="PTHR30502">
    <property type="entry name" value="2-KETO-3-DEOXY-L-RHAMNONATE ALDOLASE"/>
    <property type="match status" value="1"/>
</dbReference>
<dbReference type="RefSeq" id="WP_087374389.1">
    <property type="nucleotide sequence ID" value="NZ_NFKK01000021.1"/>
</dbReference>
<evidence type="ECO:0000256" key="2">
    <source>
        <dbReference type="ARBA" id="ARBA00022723"/>
    </source>
</evidence>
<comment type="caution">
    <text evidence="5">The sequence shown here is derived from an EMBL/GenBank/DDBJ whole genome shotgun (WGS) entry which is preliminary data.</text>
</comment>
<dbReference type="Proteomes" id="UP000195897">
    <property type="component" value="Unassembled WGS sequence"/>
</dbReference>
<evidence type="ECO:0000313" key="5">
    <source>
        <dbReference type="EMBL" id="OUP51486.1"/>
    </source>
</evidence>
<evidence type="ECO:0000256" key="3">
    <source>
        <dbReference type="ARBA" id="ARBA00023239"/>
    </source>
</evidence>
<dbReference type="InterPro" id="IPR005000">
    <property type="entry name" value="Aldolase/citrate-lyase_domain"/>
</dbReference>
<protein>
    <submittedName>
        <fullName evidence="5">2-dehydro-3-deoxyglucarate aldolase</fullName>
    </submittedName>
</protein>
<dbReference type="PANTHER" id="PTHR30502:SF0">
    <property type="entry name" value="PHOSPHOENOLPYRUVATE CARBOXYLASE FAMILY PROTEIN"/>
    <property type="match status" value="1"/>
</dbReference>
<dbReference type="EMBL" id="NFKK01000021">
    <property type="protein sequence ID" value="OUP51486.1"/>
    <property type="molecule type" value="Genomic_DNA"/>
</dbReference>
<sequence>MRDNLLKQKIKNGESAIGTFVKMTDPSVVEVLALAGFDFFVLDTEHVAIDREQLLGILRAAEAFNITPLVRVRENQQVEILQNLDLGYMGVQVPNVDTPEQAKRMVESVKYTPLGVRGLSPSVRACGYSTCGVQEYIDHANAHTMVVSHCETKECVDNLDEILKIDGIDVIFIGPMDLSQSLGVPGQTGSELVKSTIDTIFEKVGKSDKAIGTTAGTPEAALALIERGVQYILLSTDQAMLLKWGKSAIDKIRGKE</sequence>
<dbReference type="InterPro" id="IPR040442">
    <property type="entry name" value="Pyrv_kinase-like_dom_sf"/>
</dbReference>
<dbReference type="GO" id="GO:0005737">
    <property type="term" value="C:cytoplasm"/>
    <property type="evidence" value="ECO:0007669"/>
    <property type="project" value="TreeGrafter"/>
</dbReference>
<evidence type="ECO:0000313" key="6">
    <source>
        <dbReference type="Proteomes" id="UP000195897"/>
    </source>
</evidence>
<keyword evidence="2" id="KW-0479">Metal-binding</keyword>